<feature type="domain" description="Ribosomal protein bL31m N-terminal" evidence="1">
    <location>
        <begin position="26"/>
        <end position="64"/>
    </location>
</feature>
<sequence>MSSSPYGRAHVWKHRDFKMPKPFVPQFPQRVVLSDGSSFVHYTTSPRSIFKTTRDTRNNPIWNAFVATEGEDVEAKASGRMGRFSRRFEGMDISVDEVVGDTKE</sequence>
<reference evidence="2 3" key="1">
    <citation type="journal article" date="2014" name="PLoS Genet.">
        <title>Analysis of the Phlebiopsis gigantea genome, transcriptome and secretome provides insight into its pioneer colonization strategies of wood.</title>
        <authorList>
            <person name="Hori C."/>
            <person name="Ishida T."/>
            <person name="Igarashi K."/>
            <person name="Samejima M."/>
            <person name="Suzuki H."/>
            <person name="Master E."/>
            <person name="Ferreira P."/>
            <person name="Ruiz-Duenas F.J."/>
            <person name="Held B."/>
            <person name="Canessa P."/>
            <person name="Larrondo L.F."/>
            <person name="Schmoll M."/>
            <person name="Druzhinina I.S."/>
            <person name="Kubicek C.P."/>
            <person name="Gaskell J.A."/>
            <person name="Kersten P."/>
            <person name="St John F."/>
            <person name="Glasner J."/>
            <person name="Sabat G."/>
            <person name="Splinter BonDurant S."/>
            <person name="Syed K."/>
            <person name="Yadav J."/>
            <person name="Mgbeahuruike A.C."/>
            <person name="Kovalchuk A."/>
            <person name="Asiegbu F.O."/>
            <person name="Lackner G."/>
            <person name="Hoffmeister D."/>
            <person name="Rencoret J."/>
            <person name="Gutierrez A."/>
            <person name="Sun H."/>
            <person name="Lindquist E."/>
            <person name="Barry K."/>
            <person name="Riley R."/>
            <person name="Grigoriev I.V."/>
            <person name="Henrissat B."/>
            <person name="Kues U."/>
            <person name="Berka R.M."/>
            <person name="Martinez A.T."/>
            <person name="Covert S.F."/>
            <person name="Blanchette R.A."/>
            <person name="Cullen D."/>
        </authorList>
    </citation>
    <scope>NUCLEOTIDE SEQUENCE [LARGE SCALE GENOMIC DNA]</scope>
    <source>
        <strain evidence="2 3">11061_1 CR5-6</strain>
    </source>
</reference>
<dbReference type="PANTHER" id="PTHR28174">
    <property type="entry name" value="54S RIBOSOMAL PROTEIN L36, MITOCHONDRIAL"/>
    <property type="match status" value="1"/>
</dbReference>
<dbReference type="GO" id="GO:0005762">
    <property type="term" value="C:mitochondrial large ribosomal subunit"/>
    <property type="evidence" value="ECO:0007669"/>
    <property type="project" value="InterPro"/>
</dbReference>
<dbReference type="Pfam" id="PF21492">
    <property type="entry name" value="bL31_N"/>
    <property type="match status" value="1"/>
</dbReference>
<dbReference type="Proteomes" id="UP000053257">
    <property type="component" value="Unassembled WGS sequence"/>
</dbReference>
<dbReference type="OrthoDB" id="5587740at2759"/>
<evidence type="ECO:0000313" key="2">
    <source>
        <dbReference type="EMBL" id="KIP05175.1"/>
    </source>
</evidence>
<dbReference type="GO" id="GO:0003735">
    <property type="term" value="F:structural constituent of ribosome"/>
    <property type="evidence" value="ECO:0007669"/>
    <property type="project" value="InterPro"/>
</dbReference>
<dbReference type="EMBL" id="KN840551">
    <property type="protein sequence ID" value="KIP05175.1"/>
    <property type="molecule type" value="Genomic_DNA"/>
</dbReference>
<dbReference type="GO" id="GO:0032543">
    <property type="term" value="P:mitochondrial translation"/>
    <property type="evidence" value="ECO:0007669"/>
    <property type="project" value="InterPro"/>
</dbReference>
<dbReference type="PANTHER" id="PTHR28174:SF1">
    <property type="entry name" value="LARGE RIBOSOMAL SUBUNIT PROTEIN BL31M"/>
    <property type="match status" value="1"/>
</dbReference>
<proteinExistence type="predicted"/>
<dbReference type="AlphaFoldDB" id="A0A0C3S8A6"/>
<accession>A0A0C3S8A6</accession>
<dbReference type="HOGENOM" id="CLU_109501_2_1_1"/>
<keyword evidence="3" id="KW-1185">Reference proteome</keyword>
<gene>
    <name evidence="2" type="ORF">PHLGIDRAFT_92496</name>
</gene>
<evidence type="ECO:0000313" key="3">
    <source>
        <dbReference type="Proteomes" id="UP000053257"/>
    </source>
</evidence>
<evidence type="ECO:0000259" key="1">
    <source>
        <dbReference type="Pfam" id="PF21492"/>
    </source>
</evidence>
<dbReference type="InterPro" id="IPR048874">
    <property type="entry name" value="Ribosomal_bL31m_N"/>
</dbReference>
<dbReference type="Gene3D" id="6.20.130.10">
    <property type="match status" value="1"/>
</dbReference>
<organism evidence="2 3">
    <name type="scientific">Phlebiopsis gigantea (strain 11061_1 CR5-6)</name>
    <name type="common">White-rot fungus</name>
    <name type="synonym">Peniophora gigantea</name>
    <dbReference type="NCBI Taxonomy" id="745531"/>
    <lineage>
        <taxon>Eukaryota</taxon>
        <taxon>Fungi</taxon>
        <taxon>Dikarya</taxon>
        <taxon>Basidiomycota</taxon>
        <taxon>Agaricomycotina</taxon>
        <taxon>Agaricomycetes</taxon>
        <taxon>Polyporales</taxon>
        <taxon>Phanerochaetaceae</taxon>
        <taxon>Phlebiopsis</taxon>
    </lineage>
</organism>
<dbReference type="STRING" id="745531.A0A0C3S8A6"/>
<dbReference type="InterPro" id="IPR034600">
    <property type="entry name" value="Ribosomal_bL31m"/>
</dbReference>
<name>A0A0C3S8A6_PHLG1</name>
<protein>
    <recommendedName>
        <fullName evidence="1">Ribosomal protein bL31m N-terminal domain-containing protein</fullName>
    </recommendedName>
</protein>